<keyword evidence="3" id="KW-1185">Reference proteome</keyword>
<feature type="domain" description="Peptidase M16C associated" evidence="1">
    <location>
        <begin position="457"/>
        <end position="707"/>
    </location>
</feature>
<dbReference type="InterPro" id="IPR055130">
    <property type="entry name" value="PreP_C"/>
</dbReference>
<dbReference type="GO" id="GO:0016485">
    <property type="term" value="P:protein processing"/>
    <property type="evidence" value="ECO:0007669"/>
    <property type="project" value="TreeGrafter"/>
</dbReference>
<protein>
    <submittedName>
        <fullName evidence="2">Insulinase family protein</fullName>
    </submittedName>
</protein>
<proteinExistence type="predicted"/>
<accession>A0A5D0MHQ1</accession>
<name>A0A5D0MHQ1_9BACT</name>
<reference evidence="2" key="1">
    <citation type="submission" date="2019-08" db="EMBL/GenBank/DDBJ databases">
        <title>Genomic characterization of a novel candidate phylum (ARYD3) from a high temperature, high salinity tertiary oil reservoir in north central Oklahoma, USA.</title>
        <authorList>
            <person name="Youssef N.H."/>
            <person name="Yadav A."/>
            <person name="Elshahed M.S."/>
        </authorList>
    </citation>
    <scope>NUCLEOTIDE SEQUENCE [LARGE SCALE GENOMIC DNA]</scope>
    <source>
        <strain evidence="2">ARYD3</strain>
    </source>
</reference>
<dbReference type="InterPro" id="IPR011249">
    <property type="entry name" value="Metalloenz_LuxS/M16"/>
</dbReference>
<gene>
    <name evidence="2" type="ORF">FXF47_07375</name>
</gene>
<dbReference type="InterPro" id="IPR007863">
    <property type="entry name" value="Peptidase_M16_C"/>
</dbReference>
<dbReference type="Pfam" id="PF08367">
    <property type="entry name" value="M16C_assoc"/>
    <property type="match status" value="1"/>
</dbReference>
<organism evidence="2 3">
    <name type="scientific">Candidatus Mcinerneyibacterium aminivorans</name>
    <dbReference type="NCBI Taxonomy" id="2703815"/>
    <lineage>
        <taxon>Bacteria</taxon>
        <taxon>Candidatus Macinerneyibacteriota</taxon>
        <taxon>Candidatus Mcinerneyibacteria</taxon>
        <taxon>Candidatus Mcinerneyibacteriales</taxon>
        <taxon>Candidatus Mcinerneyibacteriaceae</taxon>
        <taxon>Candidatus Mcinerneyibacterium</taxon>
    </lineage>
</organism>
<dbReference type="GO" id="GO:0046872">
    <property type="term" value="F:metal ion binding"/>
    <property type="evidence" value="ECO:0007669"/>
    <property type="project" value="InterPro"/>
</dbReference>
<comment type="caution">
    <text evidence="2">The sequence shown here is derived from an EMBL/GenBank/DDBJ whole genome shotgun (WGS) entry which is preliminary data.</text>
</comment>
<dbReference type="EMBL" id="VSIX01000072">
    <property type="protein sequence ID" value="TYB30798.1"/>
    <property type="molecule type" value="Genomic_DNA"/>
</dbReference>
<dbReference type="GO" id="GO:0004222">
    <property type="term" value="F:metalloendopeptidase activity"/>
    <property type="evidence" value="ECO:0007669"/>
    <property type="project" value="TreeGrafter"/>
</dbReference>
<dbReference type="InterPro" id="IPR013578">
    <property type="entry name" value="Peptidase_M16C_assoc"/>
</dbReference>
<dbReference type="SUPFAM" id="SSF63411">
    <property type="entry name" value="LuxS/MPP-like metallohydrolase"/>
    <property type="match status" value="4"/>
</dbReference>
<dbReference type="PANTHER" id="PTHR43016:SF13">
    <property type="entry name" value="PRESEQUENCE PROTEASE, MITOCHONDRIAL"/>
    <property type="match status" value="1"/>
</dbReference>
<dbReference type="Pfam" id="PF00675">
    <property type="entry name" value="Peptidase_M16"/>
    <property type="match status" value="1"/>
</dbReference>
<dbReference type="PANTHER" id="PTHR43016">
    <property type="entry name" value="PRESEQUENCE PROTEASE"/>
    <property type="match status" value="1"/>
</dbReference>
<dbReference type="AlphaFoldDB" id="A0A5D0MHQ1"/>
<evidence type="ECO:0000313" key="2">
    <source>
        <dbReference type="EMBL" id="TYB30798.1"/>
    </source>
</evidence>
<dbReference type="Gene3D" id="3.30.830.10">
    <property type="entry name" value="Metalloenzyme, LuxS/M16 peptidase-like"/>
    <property type="match status" value="4"/>
</dbReference>
<sequence length="968" mass="113091">MVHGFKLIKKENVKEINSLVYLFKHAKTNAELIKVENEDNNKTFSISFKTLPYSNNGIAHIMEHSVLMGSKKYPVKDPFGILSKGSMTTFLNAFTGSDRTIYPFSSTNDKEFMGLMDVYLDAVFNPLFYSEKNILKQEGWYYSLKDFDSPLTVNGIVYNEMKGALASPYAQLWNHVLKALFPDTVYKYISGGDPREITQLKQDEFIKFHQNYYHPSNSYIFLYGNGDLNKELELINHNYLSKYDKKEFNNSIKLQNNYRNNIDEEYKYSISRNEEKKNKSFISINWVIEKSSDLKLKAAMKIINDVLASSSGAILKKSLQDKEWGEDFVSSFDGSMKQMLLSLVLVNSDKKYKQNFLNLIYEELNKTVKNGIEKDLIKAAISDMEFHLREADYDGYSNGLVYNFKILSNWMFGNNPIESLKYEKILAFLKEKVQTDYFEKIIKKHLIDNDHKAVITLVPEKGLLEEEMLAEKKKLQKIKKEMSDEDVQRIIFETKELKKYQTKENTKKMLDKLPLLSLKDIDRKAKRFPIVEDKIEDININYYFTNTNNIIYFNLYFDTSVIPEEDIPYISLLTDLLEELDTKNYNYDKLSNQIRINTGGIEYETTCWKYKNNPNNLQPLIKIKSKVIPKKLDKLIELVGEIISNTVFTDYERLMKLIKQIRSELDMEHGYSGESLGIIRLQSYFSKCGVYGDLIDGYEYYKFIRKLDEQFDSKKENIAHKLKEISEKIFSINNFEIQTTLEKKDRDLFKREAVKIKKYLTEKKEEKKNYILKRNRKNEGFASSSTGVQNVYLGANYKDYGYNFEGSFMVLNQMISRDYLHKNLRIEGGAYGAWSILNTSGFFCLSSYRDPNLAETLEIFKKVVKYINNVNFSQKEITRLIIGTISTVEDPMSPSSEGQLGFKMKRIGLEKDYLQKIKNEILDTNSKKIKNHRKMIEQLIENSFVLVYGNAKKIKMNKNIFDKIINLN</sequence>
<dbReference type="SMART" id="SM01264">
    <property type="entry name" value="M16C_associated"/>
    <property type="match status" value="1"/>
</dbReference>
<dbReference type="Pfam" id="PF22516">
    <property type="entry name" value="PreP_C"/>
    <property type="match status" value="1"/>
</dbReference>
<evidence type="ECO:0000313" key="3">
    <source>
        <dbReference type="Proteomes" id="UP000324143"/>
    </source>
</evidence>
<evidence type="ECO:0000259" key="1">
    <source>
        <dbReference type="SMART" id="SM01264"/>
    </source>
</evidence>
<dbReference type="Proteomes" id="UP000324143">
    <property type="component" value="Unassembled WGS sequence"/>
</dbReference>
<dbReference type="InterPro" id="IPR011765">
    <property type="entry name" value="Pept_M16_N"/>
</dbReference>
<dbReference type="Pfam" id="PF05193">
    <property type="entry name" value="Peptidase_M16_C"/>
    <property type="match status" value="1"/>
</dbReference>